<evidence type="ECO:0000313" key="1">
    <source>
        <dbReference type="EMBL" id="GAH14639.1"/>
    </source>
</evidence>
<proteinExistence type="predicted"/>
<gene>
    <name evidence="1" type="ORF">S01H4_52703</name>
</gene>
<protein>
    <submittedName>
        <fullName evidence="1">Uncharacterized protein</fullName>
    </submittedName>
</protein>
<organism evidence="1">
    <name type="scientific">marine sediment metagenome</name>
    <dbReference type="NCBI Taxonomy" id="412755"/>
    <lineage>
        <taxon>unclassified sequences</taxon>
        <taxon>metagenomes</taxon>
        <taxon>ecological metagenomes</taxon>
    </lineage>
</organism>
<accession>X1EBY1</accession>
<name>X1EBY1_9ZZZZ</name>
<reference evidence="1" key="1">
    <citation type="journal article" date="2014" name="Front. Microbiol.">
        <title>High frequency of phylogenetically diverse reductive dehalogenase-homologous genes in deep subseafloor sedimentary metagenomes.</title>
        <authorList>
            <person name="Kawai M."/>
            <person name="Futagami T."/>
            <person name="Toyoda A."/>
            <person name="Takaki Y."/>
            <person name="Nishi S."/>
            <person name="Hori S."/>
            <person name="Arai W."/>
            <person name="Tsubouchi T."/>
            <person name="Morono Y."/>
            <person name="Uchiyama I."/>
            <person name="Ito T."/>
            <person name="Fujiyama A."/>
            <person name="Inagaki F."/>
            <person name="Takami H."/>
        </authorList>
    </citation>
    <scope>NUCLEOTIDE SEQUENCE</scope>
    <source>
        <strain evidence="1">Expedition CK06-06</strain>
    </source>
</reference>
<comment type="caution">
    <text evidence="1">The sequence shown here is derived from an EMBL/GenBank/DDBJ whole genome shotgun (WGS) entry which is preliminary data.</text>
</comment>
<dbReference type="AlphaFoldDB" id="X1EBY1"/>
<sequence>MARIKLGPLITDISGSIGMATIQRNRFGHTLRLKPLPKKSETPAQYTIRRHMITIQAAWQALTDAERLQWDRFIDFSGQTIRKDKSVLLSGHKLYIKYQLFRLMTGESLLTTIVYSPMPDFEKFDSWTTADPGKFWVGFEDNINHNNYFFLLKLSSPRPKDTAFNARGLRFMKVPLSTDNEFDVAAEYIAAFGVLPLDTDYLHYSIQYFS</sequence>
<feature type="non-terminal residue" evidence="1">
    <location>
        <position position="210"/>
    </location>
</feature>
<dbReference type="EMBL" id="BART01030142">
    <property type="protein sequence ID" value="GAH14639.1"/>
    <property type="molecule type" value="Genomic_DNA"/>
</dbReference>